<keyword evidence="1" id="KW-0812">Transmembrane</keyword>
<protein>
    <recommendedName>
        <fullName evidence="4">NADH dehydrogenase subunit 6</fullName>
    </recommendedName>
</protein>
<proteinExistence type="predicted"/>
<comment type="caution">
    <text evidence="2">The sequence shown here is derived from an EMBL/GenBank/DDBJ whole genome shotgun (WGS) entry which is preliminary data.</text>
</comment>
<feature type="transmembrane region" description="Helical" evidence="1">
    <location>
        <begin position="12"/>
        <end position="45"/>
    </location>
</feature>
<name>A0ABU8SEE4_9LACO</name>
<keyword evidence="1" id="KW-1133">Transmembrane helix</keyword>
<gene>
    <name evidence="2" type="ORF">R4Y45_00555</name>
</gene>
<reference evidence="2 3" key="1">
    <citation type="submission" date="2023-10" db="EMBL/GenBank/DDBJ databases">
        <title>Holzapfeliella saturejae sp. nov. isolated from Satureja montana flowers.</title>
        <authorList>
            <person name="Alcantara C."/>
            <person name="Zuniga M."/>
            <person name="Landete J.M."/>
            <person name="Monedero V."/>
        </authorList>
    </citation>
    <scope>NUCLEOTIDE SEQUENCE [LARGE SCALE GENOMIC DNA]</scope>
    <source>
        <strain evidence="2 3">He02</strain>
    </source>
</reference>
<dbReference type="RefSeq" id="WP_339968218.1">
    <property type="nucleotide sequence ID" value="NZ_JAWMWG010000001.1"/>
</dbReference>
<dbReference type="Proteomes" id="UP001377804">
    <property type="component" value="Unassembled WGS sequence"/>
</dbReference>
<feature type="transmembrane region" description="Helical" evidence="1">
    <location>
        <begin position="120"/>
        <end position="140"/>
    </location>
</feature>
<evidence type="ECO:0000313" key="3">
    <source>
        <dbReference type="Proteomes" id="UP001377804"/>
    </source>
</evidence>
<keyword evidence="3" id="KW-1185">Reference proteome</keyword>
<accession>A0ABU8SEE4</accession>
<evidence type="ECO:0000256" key="1">
    <source>
        <dbReference type="SAM" id="Phobius"/>
    </source>
</evidence>
<organism evidence="2 3">
    <name type="scientific">Holzapfeliella saturejae</name>
    <dbReference type="NCBI Taxonomy" id="3082953"/>
    <lineage>
        <taxon>Bacteria</taxon>
        <taxon>Bacillati</taxon>
        <taxon>Bacillota</taxon>
        <taxon>Bacilli</taxon>
        <taxon>Lactobacillales</taxon>
        <taxon>Lactobacillaceae</taxon>
        <taxon>Holzapfeliella</taxon>
    </lineage>
</organism>
<evidence type="ECO:0000313" key="2">
    <source>
        <dbReference type="EMBL" id="MEJ6347752.1"/>
    </source>
</evidence>
<keyword evidence="1" id="KW-0472">Membrane</keyword>
<feature type="transmembrane region" description="Helical" evidence="1">
    <location>
        <begin position="57"/>
        <end position="78"/>
    </location>
</feature>
<sequence length="145" mass="15869">MTKQNSSLSNFVLINAILGLVFLLLPGWLMVFAAVIIIIMSMVLLDSESSNPKVKNWISILMVIGVVIVAGATLYAMMNADKTLPSSFTIYGSQNPFDSNPFMQQATTIKNIQAANSIALIGRIVTLTASILYFINYYSLKIAKQ</sequence>
<dbReference type="EMBL" id="JAWMWG010000001">
    <property type="protein sequence ID" value="MEJ6347752.1"/>
    <property type="molecule type" value="Genomic_DNA"/>
</dbReference>
<evidence type="ECO:0008006" key="4">
    <source>
        <dbReference type="Google" id="ProtNLM"/>
    </source>
</evidence>